<keyword evidence="5 14" id="KW-0812">Transmembrane</keyword>
<sequence length="1127" mass="124659">MKNNILLLLILLFLIQFSVSLSSSNETDQRALLAFHNLITTPTNFLANNWTKNTSFCSWFGVTCSPKRQRVVALDLPNLQLQGTISPSLANLSFLTVLNLQNNSFHGGIPYGLGHLPRLRVVDVKNNQLNGSIPTSLFQNRRVEVISLGFNELSGEMWRGPWYVPQLRVLNLRNNSLTGMIPPSVGNATKMMNFRLSGTRVRGNIPKEVGNLSQLASLSLRDNQLTGSIPPTLFNISSLLSLSLANNSLSGPLLLDEGNIVSNLNIINIPYNQISGSIPSNICQLTQLKALSISFNNINGEIPRNIDCLSKLEMFFFGDNPIKGTIPISLGNISTLQYLYCKNSRIVGQIPPELGRLSNLRKLSVAQNYNLMGEIFNISSLELIDFSFNKLSGRIPSTTGLHLPNLEGLNLAQNQLEGEIPLFITNASKLEILSLENNFLTGTIPTNLGNLRELQGLLLHHNQLTNEPTERELRFFNSLADCRMLRYLQVGKNPLSGVLPNSIGNLSSTIENFNIANAHINGLIPTSIGNMSGLTSLDIQDNNLAGNIPSEFGKLKQIQGLLLSYNKLQEHIPEAVCHLSNLVKLLLDGNELTGLIPECLGNLSMLQYLHLGSNKFSSEFPLRLWKMSGLLYLNVSQNSIEGEIPSDIGELKAILGLYLSSNHFSSVIPTRLGELQNLQSLDLSNNSFFGEIPLSFANLISLEFLELSSNALSGTIPKSLEKLSYLKSINVSFNDLEGQIPSGGVFANSTRQSFLGNKGLCGMHILEIPACVITNPGKQSKLKEVLIKIVTPVIIASFLIFLLVSIWIMKRHNKGKSKDVEKVLEIKTHQLVSYYEIQRATNNFDESNLIGEGSSGSVYKGALFGGTAVAIKVLDLENEQVCKRFDTECEVMRNVRHRNLVSVITTCSSDYIRAFVLQFMLNGSLENWLYKEDRHLNLRQRVAVMLDAAMAVEYLHHGHVTPIVHCDLKPANILLDEDMVAHVGDFGISRILAISKSMAYTETLGTPGYIAPEYGSEGIVSASGDVYSYGIMLMEVLTKRRPTDEEICSDNLDLRKWITQSFSGNMMDVVDVNLFSEEEQITSKSEMCIASMIELGLDCTKESAESRVTMKEVVKRLCKINNAFLET</sequence>
<dbReference type="PROSITE" id="PS00108">
    <property type="entry name" value="PROTEIN_KINASE_ST"/>
    <property type="match status" value="1"/>
</dbReference>
<keyword evidence="9" id="KW-0418">Kinase</keyword>
<dbReference type="SMART" id="SM00365">
    <property type="entry name" value="LRR_SD22"/>
    <property type="match status" value="7"/>
</dbReference>
<comment type="subcellular location">
    <subcellularLocation>
        <location evidence="1">Membrane</location>
    </subcellularLocation>
</comment>
<evidence type="ECO:0000313" key="17">
    <source>
        <dbReference type="Proteomes" id="UP000694930"/>
    </source>
</evidence>
<evidence type="ECO:0000256" key="14">
    <source>
        <dbReference type="SAM" id="Phobius"/>
    </source>
</evidence>
<dbReference type="InterPro" id="IPR008271">
    <property type="entry name" value="Ser/Thr_kinase_AS"/>
</dbReference>
<proteinExistence type="inferred from homology"/>
<dbReference type="InterPro" id="IPR013210">
    <property type="entry name" value="LRR_N_plant-typ"/>
</dbReference>
<feature type="transmembrane region" description="Helical" evidence="14">
    <location>
        <begin position="785"/>
        <end position="808"/>
    </location>
</feature>
<dbReference type="InterPro" id="IPR000719">
    <property type="entry name" value="Prot_kinase_dom"/>
</dbReference>
<keyword evidence="3" id="KW-0433">Leucine-rich repeat</keyword>
<dbReference type="Pfam" id="PF00560">
    <property type="entry name" value="LRR_1"/>
    <property type="match status" value="9"/>
</dbReference>
<evidence type="ECO:0000256" key="11">
    <source>
        <dbReference type="ARBA" id="ARBA00022989"/>
    </source>
</evidence>
<dbReference type="PANTHER" id="PTHR27008:SF564">
    <property type="entry name" value="SERINE-THREONINE_TYROSINE-PROTEIN KINASE CATALYTIC DOMAIN-CONTAINING PROTEIN"/>
    <property type="match status" value="1"/>
</dbReference>
<evidence type="ECO:0000256" key="4">
    <source>
        <dbReference type="ARBA" id="ARBA00022679"/>
    </source>
</evidence>
<evidence type="ECO:0000256" key="3">
    <source>
        <dbReference type="ARBA" id="ARBA00022614"/>
    </source>
</evidence>
<dbReference type="InterPro" id="IPR051809">
    <property type="entry name" value="Plant_receptor-like_S/T_kinase"/>
</dbReference>
<evidence type="ECO:0000256" key="8">
    <source>
        <dbReference type="ARBA" id="ARBA00022741"/>
    </source>
</evidence>
<dbReference type="Gene3D" id="1.10.510.10">
    <property type="entry name" value="Transferase(Phosphotransferase) domain 1"/>
    <property type="match status" value="1"/>
</dbReference>
<keyword evidence="7" id="KW-0677">Repeat</keyword>
<keyword evidence="8 13" id="KW-0547">Nucleotide-binding</keyword>
<evidence type="ECO:0000256" key="10">
    <source>
        <dbReference type="ARBA" id="ARBA00022840"/>
    </source>
</evidence>
<dbReference type="PANTHER" id="PTHR27008">
    <property type="entry name" value="OS04G0122200 PROTEIN"/>
    <property type="match status" value="1"/>
</dbReference>
<dbReference type="Pfam" id="PF08263">
    <property type="entry name" value="LRRNT_2"/>
    <property type="match status" value="1"/>
</dbReference>
<evidence type="ECO:0000259" key="16">
    <source>
        <dbReference type="PROSITE" id="PS50011"/>
    </source>
</evidence>
<keyword evidence="17" id="KW-1185">Reference proteome</keyword>
<dbReference type="SUPFAM" id="SSF56112">
    <property type="entry name" value="Protein kinase-like (PK-like)"/>
    <property type="match status" value="1"/>
</dbReference>
<organism evidence="17 18">
    <name type="scientific">Solanum pennellii</name>
    <name type="common">Tomato</name>
    <name type="synonym">Lycopersicon pennellii</name>
    <dbReference type="NCBI Taxonomy" id="28526"/>
    <lineage>
        <taxon>Eukaryota</taxon>
        <taxon>Viridiplantae</taxon>
        <taxon>Streptophyta</taxon>
        <taxon>Embryophyta</taxon>
        <taxon>Tracheophyta</taxon>
        <taxon>Spermatophyta</taxon>
        <taxon>Magnoliopsida</taxon>
        <taxon>eudicotyledons</taxon>
        <taxon>Gunneridae</taxon>
        <taxon>Pentapetalae</taxon>
        <taxon>asterids</taxon>
        <taxon>lamiids</taxon>
        <taxon>Solanales</taxon>
        <taxon>Solanaceae</taxon>
        <taxon>Solanoideae</taxon>
        <taxon>Solaneae</taxon>
        <taxon>Solanum</taxon>
        <taxon>Solanum subgen. Lycopersicon</taxon>
    </lineage>
</organism>
<dbReference type="InterPro" id="IPR032675">
    <property type="entry name" value="LRR_dom_sf"/>
</dbReference>
<evidence type="ECO:0000256" key="6">
    <source>
        <dbReference type="ARBA" id="ARBA00022729"/>
    </source>
</evidence>
<keyword evidence="6 15" id="KW-0732">Signal</keyword>
<dbReference type="PROSITE" id="PS50011">
    <property type="entry name" value="PROTEIN_KINASE_DOM"/>
    <property type="match status" value="1"/>
</dbReference>
<dbReference type="Gene3D" id="3.80.10.10">
    <property type="entry name" value="Ribonuclease Inhibitor"/>
    <property type="match status" value="5"/>
</dbReference>
<evidence type="ECO:0000256" key="13">
    <source>
        <dbReference type="PROSITE-ProRule" id="PRU10141"/>
    </source>
</evidence>
<feature type="binding site" evidence="13">
    <location>
        <position position="872"/>
    </location>
    <ligand>
        <name>ATP</name>
        <dbReference type="ChEBI" id="CHEBI:30616"/>
    </ligand>
</feature>
<evidence type="ECO:0000256" key="1">
    <source>
        <dbReference type="ARBA" id="ARBA00004370"/>
    </source>
</evidence>
<dbReference type="SMART" id="SM00369">
    <property type="entry name" value="LRR_TYP"/>
    <property type="match status" value="11"/>
</dbReference>
<evidence type="ECO:0000256" key="12">
    <source>
        <dbReference type="ARBA" id="ARBA00023136"/>
    </source>
</evidence>
<evidence type="ECO:0000256" key="9">
    <source>
        <dbReference type="ARBA" id="ARBA00022777"/>
    </source>
</evidence>
<feature type="chain" id="PRO_5045668110" evidence="15">
    <location>
        <begin position="21"/>
        <end position="1127"/>
    </location>
</feature>
<evidence type="ECO:0000256" key="15">
    <source>
        <dbReference type="SAM" id="SignalP"/>
    </source>
</evidence>
<evidence type="ECO:0000256" key="7">
    <source>
        <dbReference type="ARBA" id="ARBA00022737"/>
    </source>
</evidence>
<reference evidence="17" key="1">
    <citation type="journal article" date="2014" name="Nat. Genet.">
        <title>The genome of the stress-tolerant wild tomato species Solanum pennellii.</title>
        <authorList>
            <person name="Bolger A."/>
            <person name="Scossa F."/>
            <person name="Bolger M.E."/>
            <person name="Lanz C."/>
            <person name="Maumus F."/>
            <person name="Tohge T."/>
            <person name="Quesneville H."/>
            <person name="Alseekh S."/>
            <person name="Sorensen I."/>
            <person name="Lichtenstein G."/>
            <person name="Fich E.A."/>
            <person name="Conte M."/>
            <person name="Keller H."/>
            <person name="Schneeberger K."/>
            <person name="Schwacke R."/>
            <person name="Ofner I."/>
            <person name="Vrebalov J."/>
            <person name="Xu Y."/>
            <person name="Osorio S."/>
            <person name="Aflitos S.A."/>
            <person name="Schijlen E."/>
            <person name="Jimenez-Gomez J.M."/>
            <person name="Ryngajllo M."/>
            <person name="Kimura S."/>
            <person name="Kumar R."/>
            <person name="Koenig D."/>
            <person name="Headland L.R."/>
            <person name="Maloof J.N."/>
            <person name="Sinha N."/>
            <person name="van Ham R.C."/>
            <person name="Lankhorst R.K."/>
            <person name="Mao L."/>
            <person name="Vogel A."/>
            <person name="Arsova B."/>
            <person name="Panstruga R."/>
            <person name="Fei Z."/>
            <person name="Rose J.K."/>
            <person name="Zamir D."/>
            <person name="Carrari F."/>
            <person name="Giovannoni J.J."/>
            <person name="Weigel D."/>
            <person name="Usadel B."/>
            <person name="Fernie A.R."/>
        </authorList>
    </citation>
    <scope>NUCLEOTIDE SEQUENCE [LARGE SCALE GENOMIC DNA]</scope>
    <source>
        <strain evidence="17">cv. LA0716</strain>
    </source>
</reference>
<dbReference type="SMART" id="SM00220">
    <property type="entry name" value="S_TKc"/>
    <property type="match status" value="1"/>
</dbReference>
<evidence type="ECO:0000313" key="18">
    <source>
        <dbReference type="RefSeq" id="XP_027771988.1"/>
    </source>
</evidence>
<feature type="domain" description="Protein kinase" evidence="16">
    <location>
        <begin position="844"/>
        <end position="1125"/>
    </location>
</feature>
<evidence type="ECO:0000256" key="5">
    <source>
        <dbReference type="ARBA" id="ARBA00022692"/>
    </source>
</evidence>
<dbReference type="Proteomes" id="UP000694930">
    <property type="component" value="Chromosome 4"/>
</dbReference>
<dbReference type="InterPro" id="IPR001611">
    <property type="entry name" value="Leu-rich_rpt"/>
</dbReference>
<dbReference type="InterPro" id="IPR003591">
    <property type="entry name" value="Leu-rich_rpt_typical-subtyp"/>
</dbReference>
<keyword evidence="11 14" id="KW-1133">Transmembrane helix</keyword>
<evidence type="ECO:0000256" key="2">
    <source>
        <dbReference type="ARBA" id="ARBA00008684"/>
    </source>
</evidence>
<dbReference type="Gene3D" id="3.30.200.20">
    <property type="entry name" value="Phosphorylase Kinase, domain 1"/>
    <property type="match status" value="1"/>
</dbReference>
<gene>
    <name evidence="18" type="primary">LOC107016360</name>
</gene>
<keyword evidence="4" id="KW-0808">Transferase</keyword>
<keyword evidence="10 13" id="KW-0067">ATP-binding</keyword>
<keyword evidence="12 14" id="KW-0472">Membrane</keyword>
<comment type="similarity">
    <text evidence="2">Belongs to the protein kinase superfamily. Ser/Thr protein kinase family.</text>
</comment>
<reference evidence="18" key="2">
    <citation type="submission" date="2025-08" db="UniProtKB">
        <authorList>
            <consortium name="RefSeq"/>
        </authorList>
    </citation>
    <scope>IDENTIFICATION</scope>
</reference>
<accession>A0ABM1V8C0</accession>
<protein>
    <submittedName>
        <fullName evidence="18">LOW QUALITY PROTEIN: receptor kinase-like protein Xa21</fullName>
    </submittedName>
</protein>
<dbReference type="PROSITE" id="PS00107">
    <property type="entry name" value="PROTEIN_KINASE_ATP"/>
    <property type="match status" value="1"/>
</dbReference>
<dbReference type="InterPro" id="IPR017441">
    <property type="entry name" value="Protein_kinase_ATP_BS"/>
</dbReference>
<dbReference type="Pfam" id="PF00069">
    <property type="entry name" value="Pkinase"/>
    <property type="match status" value="1"/>
</dbReference>
<dbReference type="InterPro" id="IPR011009">
    <property type="entry name" value="Kinase-like_dom_sf"/>
</dbReference>
<dbReference type="SUPFAM" id="SSF52047">
    <property type="entry name" value="RNI-like"/>
    <property type="match status" value="2"/>
</dbReference>
<dbReference type="Pfam" id="PF23598">
    <property type="entry name" value="LRR_14"/>
    <property type="match status" value="1"/>
</dbReference>
<dbReference type="GeneID" id="107016360"/>
<dbReference type="InterPro" id="IPR055414">
    <property type="entry name" value="LRR_R13L4/SHOC2-like"/>
</dbReference>
<name>A0ABM1V8C0_SOLPN</name>
<dbReference type="RefSeq" id="XP_027771988.1">
    <property type="nucleotide sequence ID" value="XM_027916187.1"/>
</dbReference>
<feature type="signal peptide" evidence="15">
    <location>
        <begin position="1"/>
        <end position="20"/>
    </location>
</feature>